<gene>
    <name evidence="2" type="ORF">FGO68_gene9083</name>
</gene>
<organism evidence="2 3">
    <name type="scientific">Halteria grandinella</name>
    <dbReference type="NCBI Taxonomy" id="5974"/>
    <lineage>
        <taxon>Eukaryota</taxon>
        <taxon>Sar</taxon>
        <taxon>Alveolata</taxon>
        <taxon>Ciliophora</taxon>
        <taxon>Intramacronucleata</taxon>
        <taxon>Spirotrichea</taxon>
        <taxon>Stichotrichia</taxon>
        <taxon>Sporadotrichida</taxon>
        <taxon>Halteriidae</taxon>
        <taxon>Halteria</taxon>
    </lineage>
</organism>
<proteinExistence type="predicted"/>
<reference evidence="2" key="1">
    <citation type="submission" date="2019-06" db="EMBL/GenBank/DDBJ databases">
        <authorList>
            <person name="Zheng W."/>
        </authorList>
    </citation>
    <scope>NUCLEOTIDE SEQUENCE</scope>
    <source>
        <strain evidence="2">QDHG01</strain>
    </source>
</reference>
<evidence type="ECO:0000256" key="1">
    <source>
        <dbReference type="SAM" id="MobiDB-lite"/>
    </source>
</evidence>
<evidence type="ECO:0000313" key="2">
    <source>
        <dbReference type="EMBL" id="TNV85187.1"/>
    </source>
</evidence>
<dbReference type="Proteomes" id="UP000785679">
    <property type="component" value="Unassembled WGS sequence"/>
</dbReference>
<sequence>MFENVKFDSIREYVREKERQEGDWDQVVKFKRPNNSLVDVLKRDEFKQSVDLLDMKSRRSGKTSSLLVRGSIEQTRLSTEGKIIGSSQPKLRSYEILKRFSLLSRASQMGKLTPDKKADSQKPSKHKRQTGIFTDDKIERLYKKAQQQPLVFYKSQREKIQEKQPRKIDGQKTSQSPPRDSLVQAKGLRHFHPYIQIEKQRQQQMQYSSLKVSEADVVKIFNKPHSQMNLLGSLQSNHAPSNNRYLELNASPYDPLLLDEDSALEQQQQSPQQIVQRAKTSHQNYRSKFAKVSSSVDMPIMRRPQSNQVHFNEENQISQRNPLSNALKLSAAASLHVPSSSQAITPSKKELIQQSNEERLSQLEKLMLRCEKQRYHLQKSNQFLVRKTEKLDKMMSKMKSKVAKNLRSNIHDIYEGFVNMVPDEDPESQKMRNGSVHNMQQRPNLKCIISTH</sequence>
<feature type="region of interest" description="Disordered" evidence="1">
    <location>
        <begin position="153"/>
        <end position="180"/>
    </location>
</feature>
<dbReference type="AlphaFoldDB" id="A0A8J8T7D6"/>
<feature type="region of interest" description="Disordered" evidence="1">
    <location>
        <begin position="108"/>
        <end position="130"/>
    </location>
</feature>
<name>A0A8J8T7D6_HALGN</name>
<protein>
    <submittedName>
        <fullName evidence="2">Uncharacterized protein</fullName>
    </submittedName>
</protein>
<keyword evidence="3" id="KW-1185">Reference proteome</keyword>
<evidence type="ECO:0000313" key="3">
    <source>
        <dbReference type="Proteomes" id="UP000785679"/>
    </source>
</evidence>
<comment type="caution">
    <text evidence="2">The sequence shown here is derived from an EMBL/GenBank/DDBJ whole genome shotgun (WGS) entry which is preliminary data.</text>
</comment>
<accession>A0A8J8T7D6</accession>
<feature type="compositionally biased region" description="Basic and acidic residues" evidence="1">
    <location>
        <begin position="155"/>
        <end position="170"/>
    </location>
</feature>
<feature type="compositionally biased region" description="Basic and acidic residues" evidence="1">
    <location>
        <begin position="113"/>
        <end position="122"/>
    </location>
</feature>
<dbReference type="EMBL" id="RRYP01002052">
    <property type="protein sequence ID" value="TNV85187.1"/>
    <property type="molecule type" value="Genomic_DNA"/>
</dbReference>